<accession>A0A0S8GAN1</accession>
<dbReference type="InterPro" id="IPR023370">
    <property type="entry name" value="TrmO-like_N"/>
</dbReference>
<protein>
    <recommendedName>
        <fullName evidence="3">TsaA-like domain-containing protein</fullName>
    </recommendedName>
</protein>
<dbReference type="InterPro" id="IPR023368">
    <property type="entry name" value="UPF0066_cons_site"/>
</dbReference>
<evidence type="ECO:0000256" key="1">
    <source>
        <dbReference type="ARBA" id="ARBA00022691"/>
    </source>
</evidence>
<dbReference type="InterPro" id="IPR036413">
    <property type="entry name" value="YaeB-like_sf"/>
</dbReference>
<proteinExistence type="inferred from homology"/>
<dbReference type="PATRIC" id="fig|1703780.3.peg.1198"/>
<dbReference type="EMBL" id="LJUO01000120">
    <property type="protein sequence ID" value="KPK69586.1"/>
    <property type="molecule type" value="Genomic_DNA"/>
</dbReference>
<comment type="caution">
    <text evidence="4">The sequence shown here is derived from an EMBL/GenBank/DDBJ whole genome shotgun (WGS) entry which is preliminary data.</text>
</comment>
<name>A0A0S8GAN1_UNCW3</name>
<dbReference type="PANTHER" id="PTHR12818:SF0">
    <property type="entry name" value="TRNA (ADENINE(37)-N6)-METHYLTRANSFERASE"/>
    <property type="match status" value="1"/>
</dbReference>
<dbReference type="NCBIfam" id="TIGR00104">
    <property type="entry name" value="tRNA_TsaA"/>
    <property type="match status" value="1"/>
</dbReference>
<dbReference type="AlphaFoldDB" id="A0A0S8GAN1"/>
<dbReference type="InterPro" id="IPR036414">
    <property type="entry name" value="YaeB_N_sf"/>
</dbReference>
<dbReference type="PANTHER" id="PTHR12818">
    <property type="entry name" value="TRNA (ADENINE(37)-N6)-METHYLTRANSFERASE"/>
    <property type="match status" value="1"/>
</dbReference>
<organism evidence="4 5">
    <name type="scientific">candidate division WOR_3 bacterium SM23_60</name>
    <dbReference type="NCBI Taxonomy" id="1703780"/>
    <lineage>
        <taxon>Bacteria</taxon>
        <taxon>Bacteria division WOR-3</taxon>
    </lineage>
</organism>
<sequence length="147" mass="16819">MPMKNHVTVKPIGVIHSPFKSKDEDIHPQVNESVGEIEIYREYAEGLSDIEGCSHIIVIFWLHKSKFTALKVRPYHHPEKLRGVFATRSPNRPNPLGMTVVELVKRQKNVLTVRGIDMIDGTPVLDIKPYTTREKKDSARCTWMSDT</sequence>
<dbReference type="CDD" id="cd09281">
    <property type="entry name" value="UPF0066"/>
    <property type="match status" value="1"/>
</dbReference>
<evidence type="ECO:0000259" key="3">
    <source>
        <dbReference type="PROSITE" id="PS51668"/>
    </source>
</evidence>
<dbReference type="SUPFAM" id="SSF118196">
    <property type="entry name" value="YaeB-like"/>
    <property type="match status" value="1"/>
</dbReference>
<dbReference type="PROSITE" id="PS51668">
    <property type="entry name" value="TSAA_2"/>
    <property type="match status" value="1"/>
</dbReference>
<feature type="domain" description="TsaA-like" evidence="3">
    <location>
        <begin position="9"/>
        <end position="139"/>
    </location>
</feature>
<dbReference type="Gene3D" id="2.40.30.70">
    <property type="entry name" value="YaeB-like"/>
    <property type="match status" value="1"/>
</dbReference>
<dbReference type="Proteomes" id="UP000051096">
    <property type="component" value="Unassembled WGS sequence"/>
</dbReference>
<dbReference type="InterPro" id="IPR040372">
    <property type="entry name" value="YaeB-like"/>
</dbReference>
<keyword evidence="1" id="KW-0949">S-adenosyl-L-methionine</keyword>
<evidence type="ECO:0000256" key="2">
    <source>
        <dbReference type="ARBA" id="ARBA00033753"/>
    </source>
</evidence>
<reference evidence="4 5" key="1">
    <citation type="journal article" date="2015" name="Microbiome">
        <title>Genomic resolution of linkages in carbon, nitrogen, and sulfur cycling among widespread estuary sediment bacteria.</title>
        <authorList>
            <person name="Baker B.J."/>
            <person name="Lazar C.S."/>
            <person name="Teske A.P."/>
            <person name="Dick G.J."/>
        </authorList>
    </citation>
    <scope>NUCLEOTIDE SEQUENCE [LARGE SCALE GENOMIC DNA]</scope>
    <source>
        <strain evidence="4">SM23_60</strain>
    </source>
</reference>
<dbReference type="Pfam" id="PF01980">
    <property type="entry name" value="TrmO_N"/>
    <property type="match status" value="1"/>
</dbReference>
<comment type="similarity">
    <text evidence="2">Belongs to the tRNA methyltransferase O family.</text>
</comment>
<dbReference type="PROSITE" id="PS01318">
    <property type="entry name" value="TSAA_1"/>
    <property type="match status" value="1"/>
</dbReference>
<gene>
    <name evidence="4" type="ORF">AMJ87_10260</name>
</gene>
<evidence type="ECO:0000313" key="5">
    <source>
        <dbReference type="Proteomes" id="UP000051096"/>
    </source>
</evidence>
<evidence type="ECO:0000313" key="4">
    <source>
        <dbReference type="EMBL" id="KPK69586.1"/>
    </source>
</evidence>